<accession>A0AAD1XT91</accession>
<feature type="compositionally biased region" description="Low complexity" evidence="1">
    <location>
        <begin position="110"/>
        <end position="120"/>
    </location>
</feature>
<keyword evidence="3" id="KW-1185">Reference proteome</keyword>
<feature type="region of interest" description="Disordered" evidence="1">
    <location>
        <begin position="103"/>
        <end position="174"/>
    </location>
</feature>
<feature type="compositionally biased region" description="Basic residues" evidence="1">
    <location>
        <begin position="128"/>
        <end position="139"/>
    </location>
</feature>
<protein>
    <submittedName>
        <fullName evidence="2">Uncharacterized protein</fullName>
    </submittedName>
</protein>
<dbReference type="AlphaFoldDB" id="A0AAD1XT91"/>
<evidence type="ECO:0000313" key="3">
    <source>
        <dbReference type="Proteomes" id="UP001295684"/>
    </source>
</evidence>
<evidence type="ECO:0000256" key="1">
    <source>
        <dbReference type="SAM" id="MobiDB-lite"/>
    </source>
</evidence>
<dbReference type="Proteomes" id="UP001295684">
    <property type="component" value="Unassembled WGS sequence"/>
</dbReference>
<dbReference type="EMBL" id="CAMPGE010020231">
    <property type="protein sequence ID" value="CAI2378498.1"/>
    <property type="molecule type" value="Genomic_DNA"/>
</dbReference>
<organism evidence="2 3">
    <name type="scientific">Euplotes crassus</name>
    <dbReference type="NCBI Taxonomy" id="5936"/>
    <lineage>
        <taxon>Eukaryota</taxon>
        <taxon>Sar</taxon>
        <taxon>Alveolata</taxon>
        <taxon>Ciliophora</taxon>
        <taxon>Intramacronucleata</taxon>
        <taxon>Spirotrichea</taxon>
        <taxon>Hypotrichia</taxon>
        <taxon>Euplotida</taxon>
        <taxon>Euplotidae</taxon>
        <taxon>Moneuplotes</taxon>
    </lineage>
</organism>
<name>A0AAD1XT91_EUPCR</name>
<proteinExistence type="predicted"/>
<gene>
    <name evidence="2" type="ORF">ECRASSUSDP1_LOCUS19895</name>
</gene>
<comment type="caution">
    <text evidence="2">The sequence shown here is derived from an EMBL/GenBank/DDBJ whole genome shotgun (WGS) entry which is preliminary data.</text>
</comment>
<sequence>MQAGATNKELKDRLRHNLVNNIQIRDAMTRTKNRVLSQNTRRKEVKSSMKDNSMSNRKYFRNSRLILDNNHSVCSDRKSRNNKAIYNINVTTVYVQKNYGTKDKTRIRSPDPVSNNSSIVSPPPHHAGVPKRNRNKKLIIRGDYKNPTTCQKNKDTKRSVSPFPGSSISGISTTTKGIDPQFIRKLANNKKIVLPSDVMSSPKSTYSRKSLFKKVYPTAKKSQYDYNKEICPKDEDFSNIYTTEMEYRKDLTKLLEKSDPSEEKLRENLICKIKKICDEYELSDDTFFRTIFLYDFNRRVVHSDWEENCLLENKPLKDLFIFGEGEAGDKKLMQYGKFFDILSCLTICVKYYEHERESPGLIHILKFFRMEKLAVKIKTDEPEIKNMTDISSLILDIIYEYICEKQMEILFRINWKMQIVNPKHFIDHYIRVLPSLKILQLIATKQKKILNTEEAKEKNYLDNSHPSKDLEYSHGLLREEIEDCIYSITKLSPLVPSYIEYNSAEVASAALTLSIKHSVKTILNEGECNRADVEKLKALYSRWTSALLKKNQLSKDRVAEFCVLLEVFLTKVSE</sequence>
<reference evidence="2" key="1">
    <citation type="submission" date="2023-07" db="EMBL/GenBank/DDBJ databases">
        <authorList>
            <consortium name="AG Swart"/>
            <person name="Singh M."/>
            <person name="Singh A."/>
            <person name="Seah K."/>
            <person name="Emmerich C."/>
        </authorList>
    </citation>
    <scope>NUCLEOTIDE SEQUENCE</scope>
    <source>
        <strain evidence="2">DP1</strain>
    </source>
</reference>
<feature type="compositionally biased region" description="Low complexity" evidence="1">
    <location>
        <begin position="165"/>
        <end position="174"/>
    </location>
</feature>
<evidence type="ECO:0000313" key="2">
    <source>
        <dbReference type="EMBL" id="CAI2378498.1"/>
    </source>
</evidence>